<dbReference type="EMBL" id="VEVO01000010">
    <property type="protein sequence ID" value="KAF0036066.1"/>
    <property type="molecule type" value="Genomic_DNA"/>
</dbReference>
<feature type="region of interest" description="Disordered" evidence="1">
    <location>
        <begin position="30"/>
        <end position="92"/>
    </location>
</feature>
<sequence>MKLSPPESAGRLRHNVSLSWCLLEPEIQTGPQSQRCWGEEGGNTRRVNGRDLDVDTTAPRNNLHRSESGSGPDEPPADCMKSNSEPEDWSLDEERVTTACVDFTLRPTITQQMQQTGDLLPTSLCSYVTCGFHFSSVSFHFEIQILGQRNRKPLQRE</sequence>
<gene>
    <name evidence="2" type="ORF">F2P81_011378</name>
</gene>
<name>A0A6A4SLI1_SCOMX</name>
<proteinExistence type="predicted"/>
<organism evidence="2 3">
    <name type="scientific">Scophthalmus maximus</name>
    <name type="common">Turbot</name>
    <name type="synonym">Psetta maxima</name>
    <dbReference type="NCBI Taxonomy" id="52904"/>
    <lineage>
        <taxon>Eukaryota</taxon>
        <taxon>Metazoa</taxon>
        <taxon>Chordata</taxon>
        <taxon>Craniata</taxon>
        <taxon>Vertebrata</taxon>
        <taxon>Euteleostomi</taxon>
        <taxon>Actinopterygii</taxon>
        <taxon>Neopterygii</taxon>
        <taxon>Teleostei</taxon>
        <taxon>Neoteleostei</taxon>
        <taxon>Acanthomorphata</taxon>
        <taxon>Carangaria</taxon>
        <taxon>Pleuronectiformes</taxon>
        <taxon>Pleuronectoidei</taxon>
        <taxon>Scophthalmidae</taxon>
        <taxon>Scophthalmus</taxon>
    </lineage>
</organism>
<protein>
    <submittedName>
        <fullName evidence="2">Uncharacterized protein</fullName>
    </submittedName>
</protein>
<reference evidence="2 3" key="1">
    <citation type="submission" date="2019-06" db="EMBL/GenBank/DDBJ databases">
        <title>Draft genomes of female and male turbot (Scophthalmus maximus).</title>
        <authorList>
            <person name="Xu H."/>
            <person name="Xu X.-W."/>
            <person name="Shao C."/>
            <person name="Chen S."/>
        </authorList>
    </citation>
    <scope>NUCLEOTIDE SEQUENCE [LARGE SCALE GENOMIC DNA]</scope>
    <source>
        <strain evidence="2">Ysfricsl-2016a</strain>
        <tissue evidence="2">Blood</tissue>
    </source>
</reference>
<evidence type="ECO:0000313" key="2">
    <source>
        <dbReference type="EMBL" id="KAF0036066.1"/>
    </source>
</evidence>
<evidence type="ECO:0000313" key="3">
    <source>
        <dbReference type="Proteomes" id="UP000438429"/>
    </source>
</evidence>
<comment type="caution">
    <text evidence="2">The sequence shown here is derived from an EMBL/GenBank/DDBJ whole genome shotgun (WGS) entry which is preliminary data.</text>
</comment>
<accession>A0A6A4SLI1</accession>
<evidence type="ECO:0000256" key="1">
    <source>
        <dbReference type="SAM" id="MobiDB-lite"/>
    </source>
</evidence>
<dbReference type="Proteomes" id="UP000438429">
    <property type="component" value="Unassembled WGS sequence"/>
</dbReference>
<dbReference type="AlphaFoldDB" id="A0A6A4SLI1"/>